<dbReference type="InterPro" id="IPR009057">
    <property type="entry name" value="Homeodomain-like_sf"/>
</dbReference>
<name>E3IZN0_PSEI1</name>
<accession>E3IZN0</accession>
<dbReference type="eggNOG" id="COG1309">
    <property type="taxonomic scope" value="Bacteria"/>
</dbReference>
<dbReference type="HOGENOM" id="CLU_110191_0_0_11"/>
<dbReference type="KEGG" id="fri:FraEuI1c_5964"/>
<gene>
    <name evidence="4" type="ordered locus">FraEuI1c_5964</name>
</gene>
<protein>
    <submittedName>
        <fullName evidence="4">Regulatory protein TetR</fullName>
    </submittedName>
</protein>
<dbReference type="RefSeq" id="WP_013427066.1">
    <property type="nucleotide sequence ID" value="NC_014666.1"/>
</dbReference>
<keyword evidence="1 2" id="KW-0238">DNA-binding</keyword>
<evidence type="ECO:0000313" key="5">
    <source>
        <dbReference type="Proteomes" id="UP000002484"/>
    </source>
</evidence>
<sequence>MGQVTTSTTIAVVSAPATTTTTTTKAPPASFLGAAGLSAKGTRLNRRGLATRGRILEVAVDLLAAGGPDVVSANLIAREAGVTWGTIQHQFGEADGVWAAVIEHVSFRPSFHPTLDRLAGLPLAARLEAIVDLVWNSLDSPSARAVNTLRLFLPRDAAVVERDYPRTAAALAAWDSRWAQVWDHAFDGLTVPRERLAKVRFLMPGAILGLHDIGGLSSYTDVSAARAGLIEALTLYLS</sequence>
<evidence type="ECO:0000313" key="4">
    <source>
        <dbReference type="EMBL" id="ADP83948.1"/>
    </source>
</evidence>
<proteinExistence type="predicted"/>
<feature type="DNA-binding region" description="H-T-H motif" evidence="2">
    <location>
        <begin position="72"/>
        <end position="91"/>
    </location>
</feature>
<reference evidence="4 5" key="1">
    <citation type="submission" date="2010-10" db="EMBL/GenBank/DDBJ databases">
        <title>Complete sequence of Frankia sp. EuI1c.</title>
        <authorList>
            <consortium name="US DOE Joint Genome Institute"/>
            <person name="Lucas S."/>
            <person name="Copeland A."/>
            <person name="Lapidus A."/>
            <person name="Cheng J.-F."/>
            <person name="Bruce D."/>
            <person name="Goodwin L."/>
            <person name="Pitluck S."/>
            <person name="Chertkov O."/>
            <person name="Detter J.C."/>
            <person name="Han C."/>
            <person name="Tapia R."/>
            <person name="Land M."/>
            <person name="Hauser L."/>
            <person name="Jeffries C."/>
            <person name="Kyrpides N."/>
            <person name="Ivanova N."/>
            <person name="Mikhailova N."/>
            <person name="Beauchemin N."/>
            <person name="Sen A."/>
            <person name="Sur S.A."/>
            <person name="Gtari M."/>
            <person name="Wall L."/>
            <person name="Tisa L."/>
            <person name="Woyke T."/>
        </authorList>
    </citation>
    <scope>NUCLEOTIDE SEQUENCE [LARGE SCALE GENOMIC DNA]</scope>
    <source>
        <strain evidence="5">DSM 45817 / CECT 9037 / EuI1c</strain>
    </source>
</reference>
<dbReference type="SUPFAM" id="SSF46689">
    <property type="entry name" value="Homeodomain-like"/>
    <property type="match status" value="1"/>
</dbReference>
<dbReference type="STRING" id="298654.FraEuI1c_5964"/>
<dbReference type="AlphaFoldDB" id="E3IZN0"/>
<dbReference type="PROSITE" id="PS50977">
    <property type="entry name" value="HTH_TETR_2"/>
    <property type="match status" value="1"/>
</dbReference>
<evidence type="ECO:0000256" key="1">
    <source>
        <dbReference type="ARBA" id="ARBA00023125"/>
    </source>
</evidence>
<dbReference type="Gene3D" id="1.10.357.10">
    <property type="entry name" value="Tetracycline Repressor, domain 2"/>
    <property type="match status" value="1"/>
</dbReference>
<evidence type="ECO:0000259" key="3">
    <source>
        <dbReference type="PROSITE" id="PS50977"/>
    </source>
</evidence>
<dbReference type="Proteomes" id="UP000002484">
    <property type="component" value="Chromosome"/>
</dbReference>
<evidence type="ECO:0000256" key="2">
    <source>
        <dbReference type="PROSITE-ProRule" id="PRU00335"/>
    </source>
</evidence>
<dbReference type="InterPro" id="IPR001647">
    <property type="entry name" value="HTH_TetR"/>
</dbReference>
<dbReference type="InParanoid" id="E3IZN0"/>
<dbReference type="Pfam" id="PF00440">
    <property type="entry name" value="TetR_N"/>
    <property type="match status" value="1"/>
</dbReference>
<organism evidence="4 5">
    <name type="scientific">Pseudofrankia inefficax (strain DSM 45817 / CECT 9037 / DDB 130130 / EuI1c)</name>
    <name type="common">Frankia inefficax</name>
    <dbReference type="NCBI Taxonomy" id="298654"/>
    <lineage>
        <taxon>Bacteria</taxon>
        <taxon>Bacillati</taxon>
        <taxon>Actinomycetota</taxon>
        <taxon>Actinomycetes</taxon>
        <taxon>Frankiales</taxon>
        <taxon>Frankiaceae</taxon>
        <taxon>Pseudofrankia</taxon>
    </lineage>
</organism>
<dbReference type="OrthoDB" id="3773444at2"/>
<dbReference type="EMBL" id="CP002299">
    <property type="protein sequence ID" value="ADP83948.1"/>
    <property type="molecule type" value="Genomic_DNA"/>
</dbReference>
<feature type="domain" description="HTH tetR-type" evidence="3">
    <location>
        <begin position="49"/>
        <end position="109"/>
    </location>
</feature>
<keyword evidence="5" id="KW-1185">Reference proteome</keyword>
<dbReference type="GO" id="GO:0003677">
    <property type="term" value="F:DNA binding"/>
    <property type="evidence" value="ECO:0007669"/>
    <property type="project" value="UniProtKB-UniRule"/>
</dbReference>